<evidence type="ECO:0000313" key="2">
    <source>
        <dbReference type="Proteomes" id="UP000001551"/>
    </source>
</evidence>
<gene>
    <name evidence="1" type="ordered locus">Ethha_0083</name>
</gene>
<sequence>MNITKQQIKSIYALGAGLHIVGRGHDDELHALVDGLTGKESITALDRDEAQRVIAELMRRMRGTPPVPPARKKPRHYEEAPGGITADQQRKVWALMYELKKFDVKPVDAALGDRLCGIIRRQFGMDCTAKKPMQFLDQAAGGELIEFLKNYCYNAEKRHIREVGGG</sequence>
<keyword evidence="2" id="KW-1185">Reference proteome</keyword>
<dbReference type="Pfam" id="PF06252">
    <property type="entry name" value="GemA"/>
    <property type="match status" value="1"/>
</dbReference>
<evidence type="ECO:0008006" key="3">
    <source>
        <dbReference type="Google" id="ProtNLM"/>
    </source>
</evidence>
<proteinExistence type="predicted"/>
<reference evidence="1 2" key="1">
    <citation type="submission" date="2010-12" db="EMBL/GenBank/DDBJ databases">
        <title>Complete sequence of Ethanoligenens harbinense YUAN-3.</title>
        <authorList>
            <person name="Lucas S."/>
            <person name="Copeland A."/>
            <person name="Lapidus A."/>
            <person name="Cheng J.-F."/>
            <person name="Bruce D."/>
            <person name="Goodwin L."/>
            <person name="Pitluck S."/>
            <person name="Chertkov O."/>
            <person name="Misra M."/>
            <person name="Detter J.C."/>
            <person name="Han C."/>
            <person name="Tapia R."/>
            <person name="Land M."/>
            <person name="Hauser L."/>
            <person name="Jeffries C."/>
            <person name="Kyrpides N."/>
            <person name="Ivanova N."/>
            <person name="Mikhailova N."/>
            <person name="Wang A."/>
            <person name="Mouttaki H."/>
            <person name="He Z."/>
            <person name="Zhou J."/>
            <person name="Hemme C.L."/>
            <person name="Woyke T."/>
        </authorList>
    </citation>
    <scope>NUCLEOTIDE SEQUENCE [LARGE SCALE GENOMIC DNA]</scope>
    <source>
        <strain evidence="2">DSM 18485 / JCM 12961 / CGMCC 1.5033 / YUAN-3</strain>
    </source>
</reference>
<dbReference type="HOGENOM" id="CLU_130300_0_0_9"/>
<dbReference type="RefSeq" id="WP_013484054.1">
    <property type="nucleotide sequence ID" value="NC_014828.1"/>
</dbReference>
<dbReference type="InterPro" id="IPR009363">
    <property type="entry name" value="Phage_Mu_Gp16"/>
</dbReference>
<organism evidence="1 2">
    <name type="scientific">Ethanoligenens harbinense (strain DSM 18485 / JCM 12961 / CGMCC 1.5033 / YUAN-3)</name>
    <dbReference type="NCBI Taxonomy" id="663278"/>
    <lineage>
        <taxon>Bacteria</taxon>
        <taxon>Bacillati</taxon>
        <taxon>Bacillota</taxon>
        <taxon>Clostridia</taxon>
        <taxon>Eubacteriales</taxon>
        <taxon>Oscillospiraceae</taxon>
        <taxon>Ethanoligenens</taxon>
    </lineage>
</organism>
<accession>E6U5Z4</accession>
<dbReference type="eggNOG" id="ENOG5032SCV">
    <property type="taxonomic scope" value="Bacteria"/>
</dbReference>
<dbReference type="EMBL" id="CP002400">
    <property type="protein sequence ID" value="ADU25673.1"/>
    <property type="molecule type" value="Genomic_DNA"/>
</dbReference>
<dbReference type="AlphaFoldDB" id="E6U5Z4"/>
<name>E6U5Z4_ETHHY</name>
<dbReference type="STRING" id="663278.Ethha_0083"/>
<dbReference type="KEGG" id="eha:Ethha_0083"/>
<dbReference type="Proteomes" id="UP000001551">
    <property type="component" value="Chromosome"/>
</dbReference>
<evidence type="ECO:0000313" key="1">
    <source>
        <dbReference type="EMBL" id="ADU25673.1"/>
    </source>
</evidence>
<protein>
    <recommendedName>
        <fullName evidence="3">Regulatory protein GemA</fullName>
    </recommendedName>
</protein>